<reference evidence="2" key="1">
    <citation type="journal article" date="2022" name="Int. J. Mol. Sci.">
        <title>Draft Genome of Tanacetum Coccineum: Genomic Comparison of Closely Related Tanacetum-Family Plants.</title>
        <authorList>
            <person name="Yamashiro T."/>
            <person name="Shiraishi A."/>
            <person name="Nakayama K."/>
            <person name="Satake H."/>
        </authorList>
    </citation>
    <scope>NUCLEOTIDE SEQUENCE</scope>
</reference>
<sequence>MQQGEGGVHGSGKGGASSSGDALNTHLDENINGLNDNVAVDGGAKSLGNGGARSPNANVAATATFSPTGLEFQTVSESHGIHSPASANEENMKDVGTTLRPTPVGITFGMSSFANVTAISERFSNTAFGFFWGKRMAYLIVANYVKLHGVPVTAFSEDGLSAIATILGIPLMLDSYTFDMCLQSWGRSSYARAMIELRANVELKDDHCVLSPKLTEDKGTSNLARIGANSSVSSFWNVETSSISTTPIIDKIGKLEKLILDGKVTLLDDDSKPMKKVDYLGDHDSEDEVESVDNDMARSMASERVSFCTKKFAGINWRDSYENDAYDEYPYE</sequence>
<protein>
    <submittedName>
        <fullName evidence="2">Uncharacterized protein</fullName>
    </submittedName>
</protein>
<proteinExistence type="predicted"/>
<feature type="region of interest" description="Disordered" evidence="1">
    <location>
        <begin position="1"/>
        <end position="29"/>
    </location>
</feature>
<name>A0ABQ5E1I4_9ASTR</name>
<feature type="compositionally biased region" description="Gly residues" evidence="1">
    <location>
        <begin position="1"/>
        <end position="17"/>
    </location>
</feature>
<comment type="caution">
    <text evidence="2">The sequence shown here is derived from an EMBL/GenBank/DDBJ whole genome shotgun (WGS) entry which is preliminary data.</text>
</comment>
<accession>A0ABQ5E1I4</accession>
<dbReference type="EMBL" id="BQNB010015802">
    <property type="protein sequence ID" value="GJT44308.1"/>
    <property type="molecule type" value="Genomic_DNA"/>
</dbReference>
<evidence type="ECO:0000313" key="2">
    <source>
        <dbReference type="EMBL" id="GJT44308.1"/>
    </source>
</evidence>
<gene>
    <name evidence="2" type="ORF">Tco_0953023</name>
</gene>
<dbReference type="Proteomes" id="UP001151760">
    <property type="component" value="Unassembled WGS sequence"/>
</dbReference>
<reference evidence="2" key="2">
    <citation type="submission" date="2022-01" db="EMBL/GenBank/DDBJ databases">
        <authorList>
            <person name="Yamashiro T."/>
            <person name="Shiraishi A."/>
            <person name="Satake H."/>
            <person name="Nakayama K."/>
        </authorList>
    </citation>
    <scope>NUCLEOTIDE SEQUENCE</scope>
</reference>
<keyword evidence="3" id="KW-1185">Reference proteome</keyword>
<evidence type="ECO:0000313" key="3">
    <source>
        <dbReference type="Proteomes" id="UP001151760"/>
    </source>
</evidence>
<evidence type="ECO:0000256" key="1">
    <source>
        <dbReference type="SAM" id="MobiDB-lite"/>
    </source>
</evidence>
<organism evidence="2 3">
    <name type="scientific">Tanacetum coccineum</name>
    <dbReference type="NCBI Taxonomy" id="301880"/>
    <lineage>
        <taxon>Eukaryota</taxon>
        <taxon>Viridiplantae</taxon>
        <taxon>Streptophyta</taxon>
        <taxon>Embryophyta</taxon>
        <taxon>Tracheophyta</taxon>
        <taxon>Spermatophyta</taxon>
        <taxon>Magnoliopsida</taxon>
        <taxon>eudicotyledons</taxon>
        <taxon>Gunneridae</taxon>
        <taxon>Pentapetalae</taxon>
        <taxon>asterids</taxon>
        <taxon>campanulids</taxon>
        <taxon>Asterales</taxon>
        <taxon>Asteraceae</taxon>
        <taxon>Asteroideae</taxon>
        <taxon>Anthemideae</taxon>
        <taxon>Anthemidinae</taxon>
        <taxon>Tanacetum</taxon>
    </lineage>
</organism>